<feature type="signal peptide" evidence="8">
    <location>
        <begin position="1"/>
        <end position="25"/>
    </location>
</feature>
<dbReference type="Gene3D" id="3.30.70.80">
    <property type="entry name" value="Peptidase S8 propeptide/proteinase inhibitor I9"/>
    <property type="match status" value="1"/>
</dbReference>
<dbReference type="SUPFAM" id="SSF52743">
    <property type="entry name" value="Subtilisin-like"/>
    <property type="match status" value="1"/>
</dbReference>
<dbReference type="OrthoDB" id="41445at2"/>
<gene>
    <name evidence="11" type="ORF">CF651_04640</name>
</gene>
<dbReference type="PROSITE" id="PS51892">
    <property type="entry name" value="SUBTILASE"/>
    <property type="match status" value="1"/>
</dbReference>
<dbReference type="PROSITE" id="PS00138">
    <property type="entry name" value="SUBTILASE_SER"/>
    <property type="match status" value="1"/>
</dbReference>
<dbReference type="PANTHER" id="PTHR43806:SF11">
    <property type="entry name" value="CEREVISIN-RELATED"/>
    <property type="match status" value="1"/>
</dbReference>
<dbReference type="GO" id="GO:0046872">
    <property type="term" value="F:metal ion binding"/>
    <property type="evidence" value="ECO:0007669"/>
    <property type="project" value="UniProtKB-KW"/>
</dbReference>
<evidence type="ECO:0000313" key="12">
    <source>
        <dbReference type="Proteomes" id="UP000215509"/>
    </source>
</evidence>
<feature type="active site" description="Charge relay system" evidence="7">
    <location>
        <position position="134"/>
    </location>
</feature>
<comment type="similarity">
    <text evidence="1 7">Belongs to the peptidase S8 family.</text>
</comment>
<evidence type="ECO:0000259" key="9">
    <source>
        <dbReference type="Pfam" id="PF00082"/>
    </source>
</evidence>
<evidence type="ECO:0000259" key="10">
    <source>
        <dbReference type="Pfam" id="PF25023"/>
    </source>
</evidence>
<proteinExistence type="inferred from homology"/>
<organism evidence="11 12">
    <name type="scientific">Paenibacillus rigui</name>
    <dbReference type="NCBI Taxonomy" id="554312"/>
    <lineage>
        <taxon>Bacteria</taxon>
        <taxon>Bacillati</taxon>
        <taxon>Bacillota</taxon>
        <taxon>Bacilli</taxon>
        <taxon>Bacillales</taxon>
        <taxon>Paenibacillaceae</taxon>
        <taxon>Paenibacillus</taxon>
    </lineage>
</organism>
<protein>
    <submittedName>
        <fullName evidence="11">Uncharacterized protein</fullName>
    </submittedName>
</protein>
<dbReference type="Pfam" id="PF00082">
    <property type="entry name" value="Peptidase_S8"/>
    <property type="match status" value="1"/>
</dbReference>
<keyword evidence="2 7" id="KW-0645">Protease</keyword>
<dbReference type="PRINTS" id="PR00723">
    <property type="entry name" value="SUBTILISIN"/>
</dbReference>
<name>A0A229UVF4_9BACL</name>
<feature type="domain" description="Teneurin-like YD-shell" evidence="10">
    <location>
        <begin position="1270"/>
        <end position="1483"/>
    </location>
</feature>
<dbReference type="InterPro" id="IPR056823">
    <property type="entry name" value="TEN-like_YD-shell"/>
</dbReference>
<keyword evidence="6 7" id="KW-0720">Serine protease</keyword>
<dbReference type="PANTHER" id="PTHR43806">
    <property type="entry name" value="PEPTIDASE S8"/>
    <property type="match status" value="1"/>
</dbReference>
<keyword evidence="4" id="KW-0677">Repeat</keyword>
<dbReference type="Pfam" id="PF05593">
    <property type="entry name" value="RHS_repeat"/>
    <property type="match status" value="2"/>
</dbReference>
<dbReference type="NCBIfam" id="TIGR03696">
    <property type="entry name" value="Rhs_assc_core"/>
    <property type="match status" value="1"/>
</dbReference>
<feature type="domain" description="Peptidase S8/S53" evidence="9">
    <location>
        <begin position="125"/>
        <end position="361"/>
    </location>
</feature>
<dbReference type="EMBL" id="NMQW01000005">
    <property type="protein sequence ID" value="OXM87398.1"/>
    <property type="molecule type" value="Genomic_DNA"/>
</dbReference>
<feature type="active site" description="Charge relay system" evidence="7">
    <location>
        <position position="165"/>
    </location>
</feature>
<keyword evidence="5 7" id="KW-0378">Hydrolase</keyword>
<evidence type="ECO:0000256" key="5">
    <source>
        <dbReference type="ARBA" id="ARBA00022801"/>
    </source>
</evidence>
<evidence type="ECO:0000256" key="8">
    <source>
        <dbReference type="SAM" id="SignalP"/>
    </source>
</evidence>
<dbReference type="GO" id="GO:0006508">
    <property type="term" value="P:proteolysis"/>
    <property type="evidence" value="ECO:0007669"/>
    <property type="project" value="UniProtKB-KW"/>
</dbReference>
<dbReference type="NCBIfam" id="TIGR01643">
    <property type="entry name" value="YD_repeat_2x"/>
    <property type="match status" value="4"/>
</dbReference>
<sequence length="2052" mass="229431">MKTKFISFLLSGILLFSLSAPSVEAAVADVQDHLSETNYIVKFKNLDQSTKGLQKLNKASGKTIKRLSSNHSIVRLKASELTQLKSDPNVEYIERDGYLKKAADTITPNLVQIHADTVSESTYRGKGVKIALFDTGISLSSDELTVKEGVSFVEEDPSYDDLNGHGTHAAGIIAAAKNGKGVEGIAPDADLYSVKVLDNQGGGRYSSVIQALEWAIEQHMDIVSMSFVGEQYSAALEEAVNKAYDHGILLIAAAGNDGEATPRYPARFSSVLSVGAVDEQNQHAAFSNGGVEVVAPGVNIQSVGLGNQYTVLSGTSVAAPHVTGIAALIKSEMPGMSNEKIRQIIDKTAVPLGSPDVFGYGLVHAASAIEQKKGEPIASKITSSLDGVVDTYGITRERVVEQLGKGYTLNQIELALKEKQKNGNLTLEQALTQVAPNTRNISVEKDPTELSQNAESVPLITDFTIEAAADDDTFDESAIQQVQMKTDQAPFSIGGTNESISTLTGSLTLSQDEFTLPGRNGLSFTLKRMYDSSDAEFFKKDVEKVLQCSCHVYFDGYKYNQTMKDNVITYTSPKSKTSFDLRHSFWEDANDRQGWVKANAGSAFNITAWVGPDNQGNYYRTVEEIAPANELKVTSDYYNIGSQKYRNVALEKPPQENNYHIGKGWTWNIPFIYLDRNSYYYHTGDGASYQIYGSSFKNYPWNDYEVKSNFQGTGMTYEIKNKLSGITEKFDIEGRLIERRDQYNNTISFVYTSDVKYGTVLSDITDAIGNTINFAYGDRKVTISQGDRTITYEKDTEFTYDTLNNYPWKTREHEKLRSVTDPVGRKTLYNYQTGYGSFSFTTGSANNPSSLLKEVIYPTGGKTLYTYNSNVQALGERSSQTLFTVASREDQIVYDNGSSEFANRKEFSFVVGPTTTNLEKDYEFTNVICQGTLDSCANRTYYTYLRDYIDPRTTDFYNKSITRSFDNNLYEKTIFTYDVPSRRTVPTQIDKTITLNGVSGEATTIKRTYNSFGEVTSETDPQGQTTSSTYDGTNGWLLSVTQPINATLKKYTRYTRNDRGKVTQVVVKENNEDGKLLKQIDIPQYDNYGNVLQTVVKDDSRDIITNSEYSSDYTYAFRTKQTTRVLDVNNNASDVSIQALYNKATGQLTSYIDGNGQPSSYIYDPLGRVKTITHPDGTTMTANYDDMQNKISRTDETGATAFAKWDPLGRKIQDGIVDGTEKVKIKYGYDAFGRQLWAEDAEGNRSTFTYDNWNRPREVFYPDTGKSETQYDDFNRSQTQIDGEGNVTKTDYDKMGRVIQTAELRNAQTFVLGSLTYDFAGHTIASKDAKGFVTSFNYDALGRVTSITDPNQGTTKVAYSLAGQAIQLTYPDENKTTKTYDELGRLIKKISPLQNPEIFMYDANNNLIKHTDPKGQNFTSIYSNRGFLKELQASDETIRYTYDNAGRRLTMTDNITAADPTGNTTAYTYNDNTKELKSVEFPDHKKLEYTYDVRGNKYSTMGPFGQLDYFFYDKRNRLEIVSNSSDRNATNSMYGNYSYFNNNLVKKIIENRYSSDFTYEGTRLDSLTLRDMSSQSEIGFYDYTYDVNQNITRSEGRRGNTPFDKKYAYDEQNRIVTSSEFQEIYEYNNRGNRTQFETSRELKNTPVQYEYDSFNRLRKAIVGGNTVSYKYNGDGILYERVENGETTRYYNEGDQVIADASVLSGGPVMKARYIRGLGLLARQGNDNGLAYYLHNGHGDVIQLMGTNGSTLNRYEYDLWGNPLQQSTLETVSNPFRYSGELWDSTTELQYLRSRWYDPDSGRFINKDTYEGDITNPLSLNLYTYAHNNPLLWIDPTGHEVTMADKQAQRQGKLSDWDMQAIENATAIFNDPNSSYYERSLARLGAVEARLSYDPNYEDDFDYTFGGAYDDTKDWRVKVYANMGPGSFDTRAEGNKAIRDAFSSGRSGSNASQVNWKSVKLFGHTFSTHGAGSKNTKSLTDRAAGTGNDQGQWLNNQDAALLINSQGKLTGVTTIDIPTGLGQVITPTGEVIAATKAIIVPSPTGTKTAYPIR</sequence>
<evidence type="ECO:0000256" key="4">
    <source>
        <dbReference type="ARBA" id="ARBA00022737"/>
    </source>
</evidence>
<dbReference type="InterPro" id="IPR031325">
    <property type="entry name" value="RHS_repeat"/>
</dbReference>
<keyword evidence="12" id="KW-1185">Reference proteome</keyword>
<keyword evidence="3" id="KW-0479">Metal-binding</keyword>
<dbReference type="Gene3D" id="2.180.10.10">
    <property type="entry name" value="RHS repeat-associated core"/>
    <property type="match status" value="4"/>
</dbReference>
<dbReference type="Proteomes" id="UP000215509">
    <property type="component" value="Unassembled WGS sequence"/>
</dbReference>
<keyword evidence="8" id="KW-0732">Signal</keyword>
<feature type="active site" description="Charge relay system" evidence="7">
    <location>
        <position position="316"/>
    </location>
</feature>
<dbReference type="Gene3D" id="3.40.50.200">
    <property type="entry name" value="Peptidase S8/S53 domain"/>
    <property type="match status" value="1"/>
</dbReference>
<dbReference type="InterPro" id="IPR015500">
    <property type="entry name" value="Peptidase_S8_subtilisin-rel"/>
</dbReference>
<dbReference type="InterPro" id="IPR036852">
    <property type="entry name" value="Peptidase_S8/S53_dom_sf"/>
</dbReference>
<feature type="domain" description="Teneurin-like YD-shell" evidence="10">
    <location>
        <begin position="1577"/>
        <end position="1829"/>
    </location>
</feature>
<dbReference type="InterPro" id="IPR000209">
    <property type="entry name" value="Peptidase_S8/S53_dom"/>
</dbReference>
<evidence type="ECO:0000256" key="3">
    <source>
        <dbReference type="ARBA" id="ARBA00022723"/>
    </source>
</evidence>
<evidence type="ECO:0000313" key="11">
    <source>
        <dbReference type="EMBL" id="OXM87398.1"/>
    </source>
</evidence>
<dbReference type="InterPro" id="IPR006530">
    <property type="entry name" value="YD"/>
</dbReference>
<dbReference type="InterPro" id="IPR023828">
    <property type="entry name" value="Peptidase_S8_Ser-AS"/>
</dbReference>
<dbReference type="InterPro" id="IPR037045">
    <property type="entry name" value="S8pro/Inhibitor_I9_sf"/>
</dbReference>
<evidence type="ECO:0000256" key="6">
    <source>
        <dbReference type="ARBA" id="ARBA00022825"/>
    </source>
</evidence>
<dbReference type="GO" id="GO:0004252">
    <property type="term" value="F:serine-type endopeptidase activity"/>
    <property type="evidence" value="ECO:0007669"/>
    <property type="project" value="UniProtKB-UniRule"/>
</dbReference>
<dbReference type="InterPro" id="IPR050131">
    <property type="entry name" value="Peptidase_S8_subtilisin-like"/>
</dbReference>
<dbReference type="RefSeq" id="WP_094013695.1">
    <property type="nucleotide sequence ID" value="NZ_NMQW01000005.1"/>
</dbReference>
<evidence type="ECO:0000256" key="1">
    <source>
        <dbReference type="ARBA" id="ARBA00011073"/>
    </source>
</evidence>
<accession>A0A229UVF4</accession>
<reference evidence="11 12" key="1">
    <citation type="submission" date="2017-07" db="EMBL/GenBank/DDBJ databases">
        <title>Genome sequencing and assembly of Paenibacillus rigui.</title>
        <authorList>
            <person name="Mayilraj S."/>
        </authorList>
    </citation>
    <scope>NUCLEOTIDE SEQUENCE [LARGE SCALE GENOMIC DNA]</scope>
    <source>
        <strain evidence="11 12">JCM 16352</strain>
    </source>
</reference>
<comment type="caution">
    <text evidence="11">The sequence shown here is derived from an EMBL/GenBank/DDBJ whole genome shotgun (WGS) entry which is preliminary data.</text>
</comment>
<dbReference type="InterPro" id="IPR034202">
    <property type="entry name" value="Subtilisin_Carlsberg-like"/>
</dbReference>
<dbReference type="CDD" id="cd07477">
    <property type="entry name" value="Peptidases_S8_Subtilisin_subset"/>
    <property type="match status" value="1"/>
</dbReference>
<feature type="chain" id="PRO_5012443761" evidence="8">
    <location>
        <begin position="26"/>
        <end position="2052"/>
    </location>
</feature>
<evidence type="ECO:0000256" key="2">
    <source>
        <dbReference type="ARBA" id="ARBA00022670"/>
    </source>
</evidence>
<dbReference type="InterPro" id="IPR022385">
    <property type="entry name" value="Rhs_assc_core"/>
</dbReference>
<dbReference type="Pfam" id="PF25023">
    <property type="entry name" value="TEN_YD-shell"/>
    <property type="match status" value="2"/>
</dbReference>
<evidence type="ECO:0000256" key="7">
    <source>
        <dbReference type="PROSITE-ProRule" id="PRU01240"/>
    </source>
</evidence>